<dbReference type="CDD" id="cd19423">
    <property type="entry name" value="lipocalin_LTBP1-like"/>
    <property type="match status" value="1"/>
</dbReference>
<dbReference type="Pfam" id="PF03973">
    <property type="entry name" value="Triabin"/>
    <property type="match status" value="1"/>
</dbReference>
<dbReference type="InterPro" id="IPR005657">
    <property type="entry name" value="Triabi/Procalin"/>
</dbReference>
<sequence length="186" mass="20762">MEKFVAVIFLGLVMSTIAQAPQRPTLLDHCKSVTEKSGFDRQQFFSGDWFVTHAKDGTVSTLCRKYSISGNSEGKLVVQYGTSRNRQVICTEKNVNSQAPHIFDCVVKEGEQIVHLYEVQKTILETDGNSALLYRCLQLGDKYIDTFLVLNRQESGDVTQAVKDAISTQSLNFGGFLTRTSYTCTV</sequence>
<dbReference type="Gene3D" id="2.40.128.20">
    <property type="match status" value="1"/>
</dbReference>
<evidence type="ECO:0000256" key="5">
    <source>
        <dbReference type="SAM" id="SignalP"/>
    </source>
</evidence>
<evidence type="ECO:0000313" key="6">
    <source>
        <dbReference type="EMBL" id="JAI54536.1"/>
    </source>
</evidence>
<evidence type="ECO:0000256" key="1">
    <source>
        <dbReference type="ARBA" id="ARBA00004613"/>
    </source>
</evidence>
<dbReference type="InterPro" id="IPR012674">
    <property type="entry name" value="Calycin"/>
</dbReference>
<evidence type="ECO:0000256" key="3">
    <source>
        <dbReference type="ARBA" id="ARBA00022729"/>
    </source>
</evidence>
<dbReference type="SUPFAM" id="SSF50814">
    <property type="entry name" value="Lipocalins"/>
    <property type="match status" value="1"/>
</dbReference>
<dbReference type="AlphaFoldDB" id="A0A0N7Z8Y4"/>
<keyword evidence="3 5" id="KW-0732">Signal</keyword>
<dbReference type="EMBL" id="GDKW01002059">
    <property type="protein sequence ID" value="JAI54536.1"/>
    <property type="molecule type" value="mRNA"/>
</dbReference>
<dbReference type="GO" id="GO:0030682">
    <property type="term" value="P:symbiont-mediated perturbation of host defenses"/>
    <property type="evidence" value="ECO:0007669"/>
    <property type="project" value="InterPro"/>
</dbReference>
<comment type="subcellular location">
    <subcellularLocation>
        <location evidence="1">Secreted</location>
    </subcellularLocation>
</comment>
<feature type="chain" id="PRO_5006016680" evidence="5">
    <location>
        <begin position="19"/>
        <end position="186"/>
    </location>
</feature>
<evidence type="ECO:0000256" key="2">
    <source>
        <dbReference type="ARBA" id="ARBA00022525"/>
    </source>
</evidence>
<keyword evidence="2" id="KW-0964">Secreted</keyword>
<protein>
    <submittedName>
        <fullName evidence="6">Putative nitrophorin 3-like protein</fullName>
    </submittedName>
</protein>
<reference evidence="6" key="1">
    <citation type="journal article" date="2016" name="PLoS Negl. Trop. Dis.">
        <title>A Deep Insight into the Sialome of Rhodnius neglectus, a Vector of Chagas Disease.</title>
        <authorList>
            <person name="Santiago P.B."/>
            <person name="Assumpcao T.C."/>
            <person name="Araujo C.N."/>
            <person name="Bastos I.M."/>
            <person name="Neves D."/>
            <person name="Silva I.G."/>
            <person name="Charneau S."/>
            <person name="Queiroz R.M."/>
            <person name="Raiol T."/>
            <person name="Oliveira J.V."/>
            <person name="Sousa M.V."/>
            <person name="Calvo E."/>
            <person name="Ribeiro J.M."/>
            <person name="Santana J.M."/>
        </authorList>
    </citation>
    <scope>NUCLEOTIDE SEQUENCE</scope>
    <source>
        <tissue evidence="6">Salivary glands</tissue>
    </source>
</reference>
<name>A0A0N7Z8Y4_9HEMI</name>
<dbReference type="GO" id="GO:0005576">
    <property type="term" value="C:extracellular region"/>
    <property type="evidence" value="ECO:0007669"/>
    <property type="project" value="UniProtKB-SubCell"/>
</dbReference>
<evidence type="ECO:0000256" key="4">
    <source>
        <dbReference type="ARBA" id="ARBA00034121"/>
    </source>
</evidence>
<proteinExistence type="evidence at transcript level"/>
<organism evidence="6">
    <name type="scientific">Rhodnius neglectus</name>
    <dbReference type="NCBI Taxonomy" id="72488"/>
    <lineage>
        <taxon>Eukaryota</taxon>
        <taxon>Metazoa</taxon>
        <taxon>Ecdysozoa</taxon>
        <taxon>Arthropoda</taxon>
        <taxon>Hexapoda</taxon>
        <taxon>Insecta</taxon>
        <taxon>Pterygota</taxon>
        <taxon>Neoptera</taxon>
        <taxon>Paraneoptera</taxon>
        <taxon>Hemiptera</taxon>
        <taxon>Heteroptera</taxon>
        <taxon>Panheteroptera</taxon>
        <taxon>Cimicomorpha</taxon>
        <taxon>Reduviidae</taxon>
        <taxon>Triatominae</taxon>
        <taxon>Rhodnius</taxon>
    </lineage>
</organism>
<comment type="similarity">
    <text evidence="4">Belongs to the calycin superfamily. Triabin family.</text>
</comment>
<feature type="signal peptide" evidence="5">
    <location>
        <begin position="1"/>
        <end position="18"/>
    </location>
</feature>
<accession>A0A0N7Z8Y4</accession>